<feature type="transmembrane region" description="Helical" evidence="8">
    <location>
        <begin position="209"/>
        <end position="231"/>
    </location>
</feature>
<organism evidence="9 10">
    <name type="scientific">Alkalicoccus saliphilus</name>
    <dbReference type="NCBI Taxonomy" id="200989"/>
    <lineage>
        <taxon>Bacteria</taxon>
        <taxon>Bacillati</taxon>
        <taxon>Bacillota</taxon>
        <taxon>Bacilli</taxon>
        <taxon>Bacillales</taxon>
        <taxon>Bacillaceae</taxon>
        <taxon>Alkalicoccus</taxon>
    </lineage>
</organism>
<comment type="subcellular location">
    <subcellularLocation>
        <location evidence="1">Membrane</location>
        <topology evidence="1">Multi-pass membrane protein</topology>
    </subcellularLocation>
</comment>
<keyword evidence="3 7" id="KW-0813">Transport</keyword>
<evidence type="ECO:0000256" key="3">
    <source>
        <dbReference type="ARBA" id="ARBA00022448"/>
    </source>
</evidence>
<dbReference type="AlphaFoldDB" id="A0A2T4U6I5"/>
<protein>
    <submittedName>
        <fullName evidence="9">Aquaporin</fullName>
    </submittedName>
</protein>
<feature type="transmembrane region" description="Helical" evidence="8">
    <location>
        <begin position="237"/>
        <end position="259"/>
    </location>
</feature>
<dbReference type="InterPro" id="IPR022357">
    <property type="entry name" value="MIP_CS"/>
</dbReference>
<keyword evidence="4 7" id="KW-0812">Transmembrane</keyword>
<dbReference type="CDD" id="cd00333">
    <property type="entry name" value="MIP"/>
    <property type="match status" value="1"/>
</dbReference>
<dbReference type="PANTHER" id="PTHR43829">
    <property type="entry name" value="AQUAPORIN OR AQUAGLYCEROPORIN RELATED"/>
    <property type="match status" value="1"/>
</dbReference>
<dbReference type="RefSeq" id="WP_107584811.1">
    <property type="nucleotide sequence ID" value="NZ_PZJJ01000011.1"/>
</dbReference>
<dbReference type="EMBL" id="PZJJ01000011">
    <property type="protein sequence ID" value="PTL39011.1"/>
    <property type="molecule type" value="Genomic_DNA"/>
</dbReference>
<evidence type="ECO:0000256" key="1">
    <source>
        <dbReference type="ARBA" id="ARBA00004141"/>
    </source>
</evidence>
<feature type="transmembrane region" description="Helical" evidence="8">
    <location>
        <begin position="163"/>
        <end position="184"/>
    </location>
</feature>
<dbReference type="InterPro" id="IPR000425">
    <property type="entry name" value="MIP"/>
</dbReference>
<evidence type="ECO:0000256" key="2">
    <source>
        <dbReference type="ARBA" id="ARBA00006175"/>
    </source>
</evidence>
<comment type="similarity">
    <text evidence="2 7">Belongs to the MIP/aquaporin (TC 1.A.8) family.</text>
</comment>
<dbReference type="Pfam" id="PF00230">
    <property type="entry name" value="MIP"/>
    <property type="match status" value="1"/>
</dbReference>
<dbReference type="NCBIfam" id="TIGR00861">
    <property type="entry name" value="MIP"/>
    <property type="match status" value="1"/>
</dbReference>
<reference evidence="9 10" key="1">
    <citation type="submission" date="2018-03" db="EMBL/GenBank/DDBJ databases">
        <title>Alkalicoccus saliphilus sp. nov., isolated from a mineral pool.</title>
        <authorList>
            <person name="Zhao B."/>
        </authorList>
    </citation>
    <scope>NUCLEOTIDE SEQUENCE [LARGE SCALE GENOMIC DNA]</scope>
    <source>
        <strain evidence="9 10">6AG</strain>
    </source>
</reference>
<evidence type="ECO:0000256" key="5">
    <source>
        <dbReference type="ARBA" id="ARBA00022989"/>
    </source>
</evidence>
<feature type="transmembrane region" description="Helical" evidence="8">
    <location>
        <begin position="36"/>
        <end position="55"/>
    </location>
</feature>
<evidence type="ECO:0000313" key="9">
    <source>
        <dbReference type="EMBL" id="PTL39011.1"/>
    </source>
</evidence>
<dbReference type="OrthoDB" id="9807293at2"/>
<feature type="transmembrane region" description="Helical" evidence="8">
    <location>
        <begin position="6"/>
        <end position="27"/>
    </location>
</feature>
<dbReference type="PRINTS" id="PR00783">
    <property type="entry name" value="MINTRINSICP"/>
</dbReference>
<evidence type="ECO:0000256" key="4">
    <source>
        <dbReference type="ARBA" id="ARBA00022692"/>
    </source>
</evidence>
<dbReference type="InterPro" id="IPR023271">
    <property type="entry name" value="Aquaporin-like"/>
</dbReference>
<comment type="caution">
    <text evidence="9">The sequence shown here is derived from an EMBL/GenBank/DDBJ whole genome shotgun (WGS) entry which is preliminary data.</text>
</comment>
<feature type="transmembrane region" description="Helical" evidence="8">
    <location>
        <begin position="138"/>
        <end position="157"/>
    </location>
</feature>
<dbReference type="SUPFAM" id="SSF81338">
    <property type="entry name" value="Aquaporin-like"/>
    <property type="match status" value="1"/>
</dbReference>
<dbReference type="Gene3D" id="1.20.1080.10">
    <property type="entry name" value="Glycerol uptake facilitator protein"/>
    <property type="match status" value="1"/>
</dbReference>
<evidence type="ECO:0000256" key="7">
    <source>
        <dbReference type="RuleBase" id="RU000477"/>
    </source>
</evidence>
<keyword evidence="10" id="KW-1185">Reference proteome</keyword>
<keyword evidence="6 8" id="KW-0472">Membrane</keyword>
<feature type="transmembrane region" description="Helical" evidence="8">
    <location>
        <begin position="82"/>
        <end position="102"/>
    </location>
</feature>
<dbReference type="GO" id="GO:0005886">
    <property type="term" value="C:plasma membrane"/>
    <property type="evidence" value="ECO:0007669"/>
    <property type="project" value="TreeGrafter"/>
</dbReference>
<evidence type="ECO:0000313" key="10">
    <source>
        <dbReference type="Proteomes" id="UP000240509"/>
    </source>
</evidence>
<gene>
    <name evidence="9" type="ORF">C6Y45_08505</name>
</gene>
<evidence type="ECO:0000256" key="6">
    <source>
        <dbReference type="ARBA" id="ARBA00023136"/>
    </source>
</evidence>
<sequence length="281" mass="29489">MSPFWGEVFGTMILIVLGAGVVAGVVLKGTKSAESGWIVITAGWGLAVALAVYAVGDISGAHINPAVTVGLALVGEFPWASVPSYIAAQVIGAMIGASLVYFHYSAHFNATEDEGAKLGTFATGPAIRHTPSNFFSEVLGTYVLVIGILFIGANAFTDGLNPLIIGLLIFAIGLSLGGTTGYAINPARDFGPRLIHAIMPIKGKGTSDWAYSWIPIAGPIIGGGLGALSYAAMFQGIVYPALWVFIALFTAVMVLAFMLERKNIKTSDEKFEYQNLRGKKA</sequence>
<dbReference type="PROSITE" id="PS00221">
    <property type="entry name" value="MIP"/>
    <property type="match status" value="1"/>
</dbReference>
<evidence type="ECO:0000256" key="8">
    <source>
        <dbReference type="SAM" id="Phobius"/>
    </source>
</evidence>
<dbReference type="InterPro" id="IPR050363">
    <property type="entry name" value="MIP/Aquaporin"/>
</dbReference>
<name>A0A2T4U6I5_9BACI</name>
<dbReference type="PANTHER" id="PTHR43829:SF9">
    <property type="entry name" value="AQUAPORIN-9"/>
    <property type="match status" value="1"/>
</dbReference>
<dbReference type="Proteomes" id="UP000240509">
    <property type="component" value="Unassembled WGS sequence"/>
</dbReference>
<proteinExistence type="inferred from homology"/>
<keyword evidence="5 8" id="KW-1133">Transmembrane helix</keyword>
<accession>A0A2T4U6I5</accession>
<dbReference type="GO" id="GO:0015254">
    <property type="term" value="F:glycerol channel activity"/>
    <property type="evidence" value="ECO:0007669"/>
    <property type="project" value="TreeGrafter"/>
</dbReference>